<gene>
    <name evidence="1" type="ORF">ACFO8L_06320</name>
</gene>
<proteinExistence type="predicted"/>
<keyword evidence="2" id="KW-1185">Reference proteome</keyword>
<reference evidence="2" key="1">
    <citation type="journal article" date="2019" name="Int. J. Syst. Evol. Microbiol.">
        <title>The Global Catalogue of Microorganisms (GCM) 10K type strain sequencing project: providing services to taxonomists for standard genome sequencing and annotation.</title>
        <authorList>
            <consortium name="The Broad Institute Genomics Platform"/>
            <consortium name="The Broad Institute Genome Sequencing Center for Infectious Disease"/>
            <person name="Wu L."/>
            <person name="Ma J."/>
        </authorList>
    </citation>
    <scope>NUCLEOTIDE SEQUENCE [LARGE SCALE GENOMIC DNA]</scope>
    <source>
        <strain evidence="2">CCUG 49560</strain>
    </source>
</reference>
<dbReference type="Proteomes" id="UP001595891">
    <property type="component" value="Unassembled WGS sequence"/>
</dbReference>
<accession>A0ABV9EB24</accession>
<evidence type="ECO:0000313" key="2">
    <source>
        <dbReference type="Proteomes" id="UP001595891"/>
    </source>
</evidence>
<sequence>MPEQTDGVVEWSPGDLRRAAAELDGVTRQVGGMAGGDRWTGAAEFGDDLLGTLMRTLYERKAGHLADDLTCLTAAVSDHTDGLLTMAARQVTTEDAVLADVDDVRRHLRA</sequence>
<protein>
    <recommendedName>
        <fullName evidence="3">ESX-1 secretion-associated protein</fullName>
    </recommendedName>
</protein>
<name>A0ABV9EB24_9ACTN</name>
<dbReference type="RefSeq" id="WP_262847291.1">
    <property type="nucleotide sequence ID" value="NZ_JANZYP010000061.1"/>
</dbReference>
<dbReference type="EMBL" id="JBHSFN010000003">
    <property type="protein sequence ID" value="MFC4585676.1"/>
    <property type="molecule type" value="Genomic_DNA"/>
</dbReference>
<evidence type="ECO:0008006" key="3">
    <source>
        <dbReference type="Google" id="ProtNLM"/>
    </source>
</evidence>
<comment type="caution">
    <text evidence="1">The sequence shown here is derived from an EMBL/GenBank/DDBJ whole genome shotgun (WGS) entry which is preliminary data.</text>
</comment>
<evidence type="ECO:0000313" key="1">
    <source>
        <dbReference type="EMBL" id="MFC4585676.1"/>
    </source>
</evidence>
<organism evidence="1 2">
    <name type="scientific">Sphaerisporangium corydalis</name>
    <dbReference type="NCBI Taxonomy" id="1441875"/>
    <lineage>
        <taxon>Bacteria</taxon>
        <taxon>Bacillati</taxon>
        <taxon>Actinomycetota</taxon>
        <taxon>Actinomycetes</taxon>
        <taxon>Streptosporangiales</taxon>
        <taxon>Streptosporangiaceae</taxon>
        <taxon>Sphaerisporangium</taxon>
    </lineage>
</organism>